<feature type="compositionally biased region" description="Polar residues" evidence="17">
    <location>
        <begin position="1295"/>
        <end position="1312"/>
    </location>
</feature>
<evidence type="ECO:0000256" key="2">
    <source>
        <dbReference type="ARBA" id="ARBA00004134"/>
    </source>
</evidence>
<evidence type="ECO:0000256" key="5">
    <source>
        <dbReference type="ARBA" id="ARBA00015110"/>
    </source>
</evidence>
<dbReference type="PROSITE" id="PS50031">
    <property type="entry name" value="EH"/>
    <property type="match status" value="2"/>
</dbReference>
<feature type="compositionally biased region" description="Pro residues" evidence="17">
    <location>
        <begin position="1489"/>
        <end position="1498"/>
    </location>
</feature>
<feature type="compositionally biased region" description="Polar residues" evidence="17">
    <location>
        <begin position="1150"/>
        <end position="1182"/>
    </location>
</feature>
<accession>A0A1G4MI62</accession>
<dbReference type="GO" id="GO:0010008">
    <property type="term" value="C:endosome membrane"/>
    <property type="evidence" value="ECO:0007669"/>
    <property type="project" value="UniProtKB-SubCell"/>
</dbReference>
<dbReference type="InterPro" id="IPR018247">
    <property type="entry name" value="EF_Hand_1_Ca_BS"/>
</dbReference>
<dbReference type="SUPFAM" id="SSF47473">
    <property type="entry name" value="EF-hand"/>
    <property type="match status" value="2"/>
</dbReference>
<feature type="domain" description="EH" evidence="18">
    <location>
        <begin position="612"/>
        <end position="701"/>
    </location>
</feature>
<evidence type="ECO:0000313" key="20">
    <source>
        <dbReference type="EMBL" id="SCW03487.1"/>
    </source>
</evidence>
<feature type="compositionally biased region" description="Polar residues" evidence="17">
    <location>
        <begin position="1431"/>
        <end position="1447"/>
    </location>
</feature>
<dbReference type="InterPro" id="IPR011992">
    <property type="entry name" value="EF-hand-dom_pair"/>
</dbReference>
<feature type="compositionally biased region" description="Polar residues" evidence="17">
    <location>
        <begin position="1"/>
        <end position="24"/>
    </location>
</feature>
<dbReference type="EMBL" id="LT598486">
    <property type="protein sequence ID" value="SCW03487.1"/>
    <property type="molecule type" value="Genomic_DNA"/>
</dbReference>
<keyword evidence="8" id="KW-0963">Cytoplasm</keyword>
<keyword evidence="11" id="KW-0967">Endosome</keyword>
<evidence type="ECO:0000259" key="19">
    <source>
        <dbReference type="PROSITE" id="PS50222"/>
    </source>
</evidence>
<keyword evidence="13" id="KW-0175">Coiled coil</keyword>
<evidence type="ECO:0000256" key="17">
    <source>
        <dbReference type="SAM" id="MobiDB-lite"/>
    </source>
</evidence>
<evidence type="ECO:0000256" key="15">
    <source>
        <dbReference type="ARBA" id="ARBA00023203"/>
    </source>
</evidence>
<evidence type="ECO:0000256" key="1">
    <source>
        <dbReference type="ARBA" id="ARBA00004125"/>
    </source>
</evidence>
<dbReference type="Pfam" id="PF08226">
    <property type="entry name" value="DUF1720"/>
    <property type="match status" value="2"/>
</dbReference>
<feature type="compositionally biased region" description="Polar residues" evidence="17">
    <location>
        <begin position="62"/>
        <end position="116"/>
    </location>
</feature>
<feature type="compositionally biased region" description="Low complexity" evidence="17">
    <location>
        <begin position="196"/>
        <end position="218"/>
    </location>
</feature>
<dbReference type="SMART" id="SM00054">
    <property type="entry name" value="EFh"/>
    <property type="match status" value="2"/>
</dbReference>
<feature type="compositionally biased region" description="Pro residues" evidence="17">
    <location>
        <begin position="1353"/>
        <end position="1362"/>
    </location>
</feature>
<reference evidence="20 21" key="1">
    <citation type="submission" date="2016-03" db="EMBL/GenBank/DDBJ databases">
        <authorList>
            <person name="Devillers H."/>
        </authorList>
    </citation>
    <scope>NUCLEOTIDE SEQUENCE [LARGE SCALE GENOMIC DNA]</scope>
    <source>
        <strain evidence="20">CBS 6772</strain>
    </source>
</reference>
<dbReference type="Proteomes" id="UP000190831">
    <property type="component" value="Chromosome G"/>
</dbReference>
<comment type="similarity">
    <text evidence="4">Belongs to the PAN1 family.</text>
</comment>
<feature type="region of interest" description="Disordered" evidence="17">
    <location>
        <begin position="982"/>
        <end position="1027"/>
    </location>
</feature>
<dbReference type="PANTHER" id="PTHR11216:SF173">
    <property type="entry name" value="ACTIN CYTOSKELETON-REGULATORY COMPLEX PROTEIN PAN1"/>
    <property type="match status" value="1"/>
</dbReference>
<dbReference type="GO" id="GO:0006897">
    <property type="term" value="P:endocytosis"/>
    <property type="evidence" value="ECO:0007669"/>
    <property type="project" value="UniProtKB-KW"/>
</dbReference>
<dbReference type="OrthoDB" id="2015333at2759"/>
<dbReference type="PROSITE" id="PS50222">
    <property type="entry name" value="EF_HAND_2"/>
    <property type="match status" value="1"/>
</dbReference>
<feature type="compositionally biased region" description="Low complexity" evidence="17">
    <location>
        <begin position="171"/>
        <end position="189"/>
    </location>
</feature>
<feature type="compositionally biased region" description="Acidic residues" evidence="17">
    <location>
        <begin position="1448"/>
        <end position="1470"/>
    </location>
</feature>
<feature type="compositionally biased region" description="Polar residues" evidence="17">
    <location>
        <begin position="219"/>
        <end position="229"/>
    </location>
</feature>
<dbReference type="GO" id="GO:0030479">
    <property type="term" value="C:actin cortical patch"/>
    <property type="evidence" value="ECO:0007669"/>
    <property type="project" value="UniProtKB-SubCell"/>
</dbReference>
<evidence type="ECO:0000256" key="3">
    <source>
        <dbReference type="ARBA" id="ARBA00004413"/>
    </source>
</evidence>
<keyword evidence="9" id="KW-0254">Endocytosis</keyword>
<gene>
    <name evidence="20" type="ORF">LAFE_0G11562G</name>
</gene>
<feature type="compositionally biased region" description="Polar residues" evidence="17">
    <location>
        <begin position="152"/>
        <end position="170"/>
    </location>
</feature>
<keyword evidence="10" id="KW-0677">Repeat</keyword>
<dbReference type="FunFam" id="1.10.238.10:FF:000349">
    <property type="entry name" value="Actin cytoskeleton-regulatory complex protein PAN1"/>
    <property type="match status" value="1"/>
</dbReference>
<feature type="region of interest" description="Disordered" evidence="17">
    <location>
        <begin position="1"/>
        <end position="229"/>
    </location>
</feature>
<evidence type="ECO:0000256" key="4">
    <source>
        <dbReference type="ARBA" id="ARBA00009351"/>
    </source>
</evidence>
<feature type="region of interest" description="Disordered" evidence="17">
    <location>
        <begin position="1350"/>
        <end position="1498"/>
    </location>
</feature>
<proteinExistence type="inferred from homology"/>
<keyword evidence="12" id="KW-0106">Calcium</keyword>
<feature type="compositionally biased region" description="Low complexity" evidence="17">
    <location>
        <begin position="982"/>
        <end position="1024"/>
    </location>
</feature>
<keyword evidence="14" id="KW-0472">Membrane</keyword>
<feature type="compositionally biased region" description="Polar residues" evidence="17">
    <location>
        <begin position="466"/>
        <end position="479"/>
    </location>
</feature>
<feature type="domain" description="EH" evidence="18">
    <location>
        <begin position="267"/>
        <end position="345"/>
    </location>
</feature>
<evidence type="ECO:0000256" key="13">
    <source>
        <dbReference type="ARBA" id="ARBA00023054"/>
    </source>
</evidence>
<keyword evidence="16" id="KW-0206">Cytoskeleton</keyword>
<dbReference type="GO" id="GO:0016197">
    <property type="term" value="P:endosomal transport"/>
    <property type="evidence" value="ECO:0007669"/>
    <property type="project" value="TreeGrafter"/>
</dbReference>
<dbReference type="OMA" id="GMPGQWG"/>
<feature type="region of interest" description="Disordered" evidence="17">
    <location>
        <begin position="1042"/>
        <end position="1313"/>
    </location>
</feature>
<feature type="compositionally biased region" description="Low complexity" evidence="17">
    <location>
        <begin position="126"/>
        <end position="151"/>
    </location>
</feature>
<feature type="compositionally biased region" description="Basic and acidic residues" evidence="17">
    <location>
        <begin position="1113"/>
        <end position="1135"/>
    </location>
</feature>
<protein>
    <recommendedName>
        <fullName evidence="5">Actin cytoskeleton-regulatory complex protein PAN1</fullName>
    </recommendedName>
    <alternativeName>
        <fullName evidence="6">Actin cytoskeleton-regulatory complex protein pan1</fullName>
    </alternativeName>
</protein>
<dbReference type="SMART" id="SM00027">
    <property type="entry name" value="EH"/>
    <property type="match status" value="2"/>
</dbReference>
<comment type="subcellular location">
    <subcellularLocation>
        <location evidence="3">Cell membrane</location>
        <topology evidence="3">Peripheral membrane protein</topology>
        <orientation evidence="3">Cytoplasmic side</orientation>
    </subcellularLocation>
    <subcellularLocation>
        <location evidence="2">Cytoplasm</location>
        <location evidence="2">Cytoskeleton</location>
        <location evidence="2">Actin patch</location>
    </subcellularLocation>
    <subcellularLocation>
        <location evidence="1">Endosome membrane</location>
        <topology evidence="1">Peripheral membrane protein</topology>
        <orientation evidence="1">Cytoplasmic side</orientation>
    </subcellularLocation>
</comment>
<keyword evidence="15" id="KW-0009">Actin-binding</keyword>
<dbReference type="PROSITE" id="PS00018">
    <property type="entry name" value="EF_HAND_1"/>
    <property type="match status" value="1"/>
</dbReference>
<feature type="compositionally biased region" description="Polar residues" evidence="17">
    <location>
        <begin position="1190"/>
        <end position="1207"/>
    </location>
</feature>
<feature type="compositionally biased region" description="Polar residues" evidence="17">
    <location>
        <begin position="32"/>
        <end position="55"/>
    </location>
</feature>
<evidence type="ECO:0000313" key="21">
    <source>
        <dbReference type="Proteomes" id="UP000190831"/>
    </source>
</evidence>
<dbReference type="Gene3D" id="1.10.238.10">
    <property type="entry name" value="EF-hand"/>
    <property type="match status" value="2"/>
</dbReference>
<evidence type="ECO:0000256" key="9">
    <source>
        <dbReference type="ARBA" id="ARBA00022583"/>
    </source>
</evidence>
<dbReference type="PANTHER" id="PTHR11216">
    <property type="entry name" value="EH DOMAIN"/>
    <property type="match status" value="1"/>
</dbReference>
<feature type="region of interest" description="Disordered" evidence="17">
    <location>
        <begin position="400"/>
        <end position="420"/>
    </location>
</feature>
<feature type="compositionally biased region" description="Basic and acidic residues" evidence="17">
    <location>
        <begin position="1253"/>
        <end position="1266"/>
    </location>
</feature>
<evidence type="ECO:0000256" key="7">
    <source>
        <dbReference type="ARBA" id="ARBA00022475"/>
    </source>
</evidence>
<evidence type="ECO:0000256" key="10">
    <source>
        <dbReference type="ARBA" id="ARBA00022737"/>
    </source>
</evidence>
<dbReference type="GO" id="GO:0005509">
    <property type="term" value="F:calcium ion binding"/>
    <property type="evidence" value="ECO:0007669"/>
    <property type="project" value="InterPro"/>
</dbReference>
<evidence type="ECO:0000256" key="12">
    <source>
        <dbReference type="ARBA" id="ARBA00022837"/>
    </source>
</evidence>
<evidence type="ECO:0000256" key="6">
    <source>
        <dbReference type="ARBA" id="ARBA00020728"/>
    </source>
</evidence>
<feature type="compositionally biased region" description="Acidic residues" evidence="17">
    <location>
        <begin position="1138"/>
        <end position="1149"/>
    </location>
</feature>
<dbReference type="InterPro" id="IPR013182">
    <property type="entry name" value="DUF1720"/>
</dbReference>
<dbReference type="Pfam" id="PF12763">
    <property type="entry name" value="EH"/>
    <property type="match status" value="2"/>
</dbReference>
<dbReference type="STRING" id="4955.A0A1G4MI62"/>
<dbReference type="GO" id="GO:0005886">
    <property type="term" value="C:plasma membrane"/>
    <property type="evidence" value="ECO:0007669"/>
    <property type="project" value="UniProtKB-SubCell"/>
</dbReference>
<sequence length="1498" mass="161591">MYNPYQSQGNALNQQQTGFYSQPAQQPPLPNRATTTEFGNLQQNVPTSFGNQQPAQPFGNVNAGQSQPQQTGFAQPSYGQFSSQQTGYASTLNQPQQSGFGQSGALQGFQQPQQTGYFSQQPPPLQQQQPQSSFYSQSPAQPAQNAAFNPQDSQNAPSATLQPQTTGFFSQQPLQQQPLQQQPLQQQPLQQPPQQQPLQPQQTGFYSQQQAQPLQPQQTGFYSQQQSASLQPLKPTATGFVNSFANNGVNNSLKIPNMRLSFITAPDQAKFETLFRSSVPQGSNTISGENCRGILMKSGLAPSQLARIWTLCDTSKAGELLFPEFALAMHLVNDVLQGDSIPYELDTKTKNEVSSFVDAINFSIAGGDYPESSKPKTPFDDLTAGIPSLNPQPTGFMPQTSFGMPLQSQVTGGQLNPQSTGFMPQTSFGQPLNTQITGGPMQSQMTGGLLQSQSTGGMLQPQSTGFMPQTSFNQPLQGQATGGGFQPQTSFNQPLQTQFTGGALQQQPQMPLNQSIQSQATGGPLQPQNTAGLSSFTSVLQNQQTGSMPPSSFGNSFPLQSQPTGFLPPSNFNPTAPLIAQKTGFGNNEIYSQSNFASKFTADNSDFITAEEKALFYKIFETYDTKNKGLMDSPTAVEIFRKSGLNRSDLEQIWNLCDTNNSGQLNKQEFALGMHLVYRRLNGHTLPARLPASLIPSSTRILDSVKDQLKNNDLSNNKKTPTKADGLKFKNNDDELLPSSRNRRKTFVDVKEIEGNKETIANLKKLINEKQVKLDMETRHSSQSYHLGNNGEDDAKIIENLKKRILSLPKPPSSHVAGVPSDLKTKFDSLVGRVPELLAEISKIDNQITNAKVELYRLRNPSSLVGSGPNGEITEQDRKKAKSKALLASRMAALTGKPVSATGDLEKEGQKFNAEVLKIKNDNANNQAIINDIQTSIAEIAASVHSSLTGHNTVDSTEDYEKWELGVGVDAEVSQFIRQLKSGNSSTNYSSNSSTYATQQSSQFSQQRPPLLSSESGSSSQFSSAEERAAYLKEQAQRKMREKLAKLGLGGEEPSDRSTNVQAPTRDQKNQRLNQELTVKSENPQTSVPAKQAQAGEEPDEDEEVKRLMQQLEDLKAKKKAEREDKLAKLRKEVENAQNEDEDSWDDEPQQVQKLSSNAPLQTQTANSTSAQAPISSTQGSANPGPEYGSFTSSPTPISTNVQQNTGSHHEHNPFSKNSNSSASGQALSSASTGGRNPFFKQTASASSSFDAKAAEAQRRVQRGLDNDDDDDWSDDESQTTQKGLEPEAIGGVSGSQPQMNSTPVPPVNNSSIVAAPIAPIPPKVEESHSYESSSAPVPVAPPLPTINASTIPPVPVAPPLPQMNSSTAPPVPIAPPLPQVNETTAPVPNAPSPVPVPSSQASHPVPIAPPLPQVAIENQVTEPSEDFVPQLNTATTGAAGVSTQVDEGNEYESDDLSIPDSVASEDDDDFRTPALEAPSNDTTQLPPSGIPPPPPLP</sequence>
<dbReference type="GO" id="GO:0003779">
    <property type="term" value="F:actin binding"/>
    <property type="evidence" value="ECO:0007669"/>
    <property type="project" value="UniProtKB-KW"/>
</dbReference>
<feature type="compositionally biased region" description="Acidic residues" evidence="17">
    <location>
        <begin position="1267"/>
        <end position="1278"/>
    </location>
</feature>
<feature type="region of interest" description="Disordered" evidence="17">
    <location>
        <begin position="466"/>
        <end position="494"/>
    </location>
</feature>
<feature type="compositionally biased region" description="Pro residues" evidence="17">
    <location>
        <begin position="1370"/>
        <end position="1379"/>
    </location>
</feature>
<organism evidence="20 21">
    <name type="scientific">Lachancea fermentati</name>
    <name type="common">Zygosaccharomyces fermentati</name>
    <dbReference type="NCBI Taxonomy" id="4955"/>
    <lineage>
        <taxon>Eukaryota</taxon>
        <taxon>Fungi</taxon>
        <taxon>Dikarya</taxon>
        <taxon>Ascomycota</taxon>
        <taxon>Saccharomycotina</taxon>
        <taxon>Saccharomycetes</taxon>
        <taxon>Saccharomycetales</taxon>
        <taxon>Saccharomycetaceae</taxon>
        <taxon>Lachancea</taxon>
    </lineage>
</organism>
<keyword evidence="21" id="KW-1185">Reference proteome</keyword>
<name>A0A1G4MI62_LACFM</name>
<evidence type="ECO:0000256" key="16">
    <source>
        <dbReference type="ARBA" id="ARBA00023212"/>
    </source>
</evidence>
<dbReference type="CDD" id="cd00052">
    <property type="entry name" value="EH"/>
    <property type="match status" value="2"/>
</dbReference>
<keyword evidence="7" id="KW-1003">Cell membrane</keyword>
<feature type="domain" description="EF-hand" evidence="19">
    <location>
        <begin position="645"/>
        <end position="680"/>
    </location>
</feature>
<evidence type="ECO:0000256" key="11">
    <source>
        <dbReference type="ARBA" id="ARBA00022753"/>
    </source>
</evidence>
<evidence type="ECO:0000259" key="18">
    <source>
        <dbReference type="PROSITE" id="PS50031"/>
    </source>
</evidence>
<evidence type="ECO:0000256" key="14">
    <source>
        <dbReference type="ARBA" id="ARBA00023136"/>
    </source>
</evidence>
<feature type="compositionally biased region" description="Low complexity" evidence="17">
    <location>
        <begin position="1219"/>
        <end position="1235"/>
    </location>
</feature>
<dbReference type="InterPro" id="IPR002048">
    <property type="entry name" value="EF_hand_dom"/>
</dbReference>
<feature type="compositionally biased region" description="Polar residues" evidence="17">
    <location>
        <begin position="1057"/>
        <end position="1089"/>
    </location>
</feature>
<dbReference type="InterPro" id="IPR000261">
    <property type="entry name" value="EH_dom"/>
</dbReference>
<evidence type="ECO:0000256" key="8">
    <source>
        <dbReference type="ARBA" id="ARBA00022490"/>
    </source>
</evidence>